<evidence type="ECO:0000256" key="2">
    <source>
        <dbReference type="ARBA" id="ARBA00005755"/>
    </source>
</evidence>
<organism evidence="18 19">
    <name type="scientific">Mycena citricolor</name>
    <dbReference type="NCBI Taxonomy" id="2018698"/>
    <lineage>
        <taxon>Eukaryota</taxon>
        <taxon>Fungi</taxon>
        <taxon>Dikarya</taxon>
        <taxon>Basidiomycota</taxon>
        <taxon>Agaricomycotina</taxon>
        <taxon>Agaricomycetes</taxon>
        <taxon>Agaricomycetidae</taxon>
        <taxon>Agaricales</taxon>
        <taxon>Marasmiineae</taxon>
        <taxon>Mycenaceae</taxon>
        <taxon>Mycena</taxon>
    </lineage>
</organism>
<feature type="domain" description="Zinc finger DNA-directed DNA polymerase family B alpha" evidence="16">
    <location>
        <begin position="1217"/>
        <end position="1395"/>
    </location>
</feature>
<dbReference type="InterPro" id="IPR043502">
    <property type="entry name" value="DNA/RNA_pol_sf"/>
</dbReference>
<evidence type="ECO:0000259" key="15">
    <source>
        <dbReference type="Pfam" id="PF03104"/>
    </source>
</evidence>
<evidence type="ECO:0000256" key="1">
    <source>
        <dbReference type="ARBA" id="ARBA00004123"/>
    </source>
</evidence>
<dbReference type="InterPro" id="IPR006133">
    <property type="entry name" value="DNA-dir_DNA_pol_B_exonuc"/>
</dbReference>
<feature type="domain" description="DNA-directed DNA polymerase family B multifunctional" evidence="14">
    <location>
        <begin position="740"/>
        <end position="1179"/>
    </location>
</feature>
<dbReference type="InterPro" id="IPR023211">
    <property type="entry name" value="DNA_pol_palm_dom_sf"/>
</dbReference>
<dbReference type="FunFam" id="3.30.420.10:FF:000036">
    <property type="entry name" value="DNA polymerase"/>
    <property type="match status" value="1"/>
</dbReference>
<dbReference type="PROSITE" id="PS00116">
    <property type="entry name" value="DNA_POLYMERASE_B"/>
    <property type="match status" value="1"/>
</dbReference>
<evidence type="ECO:0000259" key="14">
    <source>
        <dbReference type="Pfam" id="PF00136"/>
    </source>
</evidence>
<dbReference type="Pfam" id="PF00136">
    <property type="entry name" value="DNA_pol_B"/>
    <property type="match status" value="1"/>
</dbReference>
<dbReference type="CDD" id="cd05776">
    <property type="entry name" value="DNA_polB_alpha_exo"/>
    <property type="match status" value="1"/>
</dbReference>
<dbReference type="InterPro" id="IPR017964">
    <property type="entry name" value="DNA-dir_DNA_pol_B_CS"/>
</dbReference>
<evidence type="ECO:0000256" key="12">
    <source>
        <dbReference type="RuleBase" id="RU000442"/>
    </source>
</evidence>
<dbReference type="PRINTS" id="PR00106">
    <property type="entry name" value="DNAPOLB"/>
</dbReference>
<evidence type="ECO:0000256" key="8">
    <source>
        <dbReference type="ARBA" id="ARBA00022833"/>
    </source>
</evidence>
<dbReference type="SMART" id="SM00486">
    <property type="entry name" value="POLBc"/>
    <property type="match status" value="1"/>
</dbReference>
<feature type="domain" description="DNA polymerase alpha catalytic subunit N-terminal" evidence="17">
    <location>
        <begin position="16"/>
        <end position="77"/>
    </location>
</feature>
<evidence type="ECO:0000256" key="4">
    <source>
        <dbReference type="ARBA" id="ARBA00022695"/>
    </source>
</evidence>
<dbReference type="Pfam" id="PF03104">
    <property type="entry name" value="DNA_pol_B_exo1"/>
    <property type="match status" value="1"/>
</dbReference>
<evidence type="ECO:0000256" key="7">
    <source>
        <dbReference type="ARBA" id="ARBA00022771"/>
    </source>
</evidence>
<dbReference type="EC" id="2.7.7.7" evidence="12"/>
<dbReference type="InterPro" id="IPR038256">
    <property type="entry name" value="Pol_alpha_znc_sf"/>
</dbReference>
<keyword evidence="5 12" id="KW-0235">DNA replication</keyword>
<evidence type="ECO:0000256" key="6">
    <source>
        <dbReference type="ARBA" id="ARBA00022723"/>
    </source>
</evidence>
<dbReference type="InterPro" id="IPR045846">
    <property type="entry name" value="POLBc_alpha"/>
</dbReference>
<comment type="caution">
    <text evidence="18">The sequence shown here is derived from an EMBL/GenBank/DDBJ whole genome shotgun (WGS) entry which is preliminary data.</text>
</comment>
<evidence type="ECO:0000256" key="13">
    <source>
        <dbReference type="SAM" id="MobiDB-lite"/>
    </source>
</evidence>
<gene>
    <name evidence="18" type="ORF">MYCIT1_LOCUS20441</name>
</gene>
<feature type="domain" description="DNA-directed DNA polymerase family B exonuclease" evidence="15">
    <location>
        <begin position="429"/>
        <end position="670"/>
    </location>
</feature>
<dbReference type="SUPFAM" id="SSF56672">
    <property type="entry name" value="DNA/RNA polymerases"/>
    <property type="match status" value="1"/>
</dbReference>
<evidence type="ECO:0000259" key="16">
    <source>
        <dbReference type="Pfam" id="PF08996"/>
    </source>
</evidence>
<dbReference type="Proteomes" id="UP001295794">
    <property type="component" value="Unassembled WGS sequence"/>
</dbReference>
<dbReference type="InterPro" id="IPR012337">
    <property type="entry name" value="RNaseH-like_sf"/>
</dbReference>
<dbReference type="InterPro" id="IPR015088">
    <property type="entry name" value="Znf_DNA-dir_DNA_pol_B_alpha"/>
</dbReference>
<dbReference type="EMBL" id="CAVNYO010000399">
    <property type="protein sequence ID" value="CAK5273759.1"/>
    <property type="molecule type" value="Genomic_DNA"/>
</dbReference>
<dbReference type="Gene3D" id="3.30.420.10">
    <property type="entry name" value="Ribonuclease H-like superfamily/Ribonuclease H"/>
    <property type="match status" value="1"/>
</dbReference>
<dbReference type="GO" id="GO:0006272">
    <property type="term" value="P:leading strand elongation"/>
    <property type="evidence" value="ECO:0007669"/>
    <property type="project" value="TreeGrafter"/>
</dbReference>
<dbReference type="GO" id="GO:1902975">
    <property type="term" value="P:mitotic DNA replication initiation"/>
    <property type="evidence" value="ECO:0007669"/>
    <property type="project" value="InterPro"/>
</dbReference>
<dbReference type="Gene3D" id="1.10.3200.20">
    <property type="entry name" value="DNA Polymerase alpha, zinc finger"/>
    <property type="match status" value="1"/>
</dbReference>
<dbReference type="GO" id="GO:0000166">
    <property type="term" value="F:nucleotide binding"/>
    <property type="evidence" value="ECO:0007669"/>
    <property type="project" value="InterPro"/>
</dbReference>
<keyword evidence="10 12" id="KW-0238">DNA-binding</keyword>
<dbReference type="InterPro" id="IPR006134">
    <property type="entry name" value="DNA-dir_DNA_pol_B_multi_dom"/>
</dbReference>
<dbReference type="FunFam" id="1.10.132.60:FF:000004">
    <property type="entry name" value="DNA polymerase"/>
    <property type="match status" value="1"/>
</dbReference>
<dbReference type="CDD" id="cd05532">
    <property type="entry name" value="POLBc_alpha"/>
    <property type="match status" value="1"/>
</dbReference>
<dbReference type="PANTHER" id="PTHR45861">
    <property type="entry name" value="DNA POLYMERASE ALPHA CATALYTIC SUBUNIT"/>
    <property type="match status" value="1"/>
</dbReference>
<evidence type="ECO:0000256" key="11">
    <source>
        <dbReference type="ARBA" id="ARBA00023242"/>
    </source>
</evidence>
<keyword evidence="4 12" id="KW-0548">Nucleotidyltransferase</keyword>
<name>A0AAD2K2J7_9AGAR</name>
<dbReference type="GO" id="GO:0003688">
    <property type="term" value="F:DNA replication origin binding"/>
    <property type="evidence" value="ECO:0007669"/>
    <property type="project" value="TreeGrafter"/>
</dbReference>
<dbReference type="GO" id="GO:0003697">
    <property type="term" value="F:single-stranded DNA binding"/>
    <property type="evidence" value="ECO:0007669"/>
    <property type="project" value="TreeGrafter"/>
</dbReference>
<dbReference type="Gene3D" id="3.30.70.2820">
    <property type="match status" value="1"/>
</dbReference>
<comment type="similarity">
    <text evidence="2 12">Belongs to the DNA polymerase type-B family.</text>
</comment>
<keyword evidence="9 12" id="KW-0239">DNA-directed DNA polymerase</keyword>
<dbReference type="GO" id="GO:0005658">
    <property type="term" value="C:alpha DNA polymerase:primase complex"/>
    <property type="evidence" value="ECO:0007669"/>
    <property type="project" value="TreeGrafter"/>
</dbReference>
<keyword evidence="6" id="KW-0479">Metal-binding</keyword>
<proteinExistence type="inferred from homology"/>
<evidence type="ECO:0000313" key="18">
    <source>
        <dbReference type="EMBL" id="CAK5273759.1"/>
    </source>
</evidence>
<keyword evidence="8" id="KW-0862">Zinc</keyword>
<evidence type="ECO:0000256" key="9">
    <source>
        <dbReference type="ARBA" id="ARBA00022932"/>
    </source>
</evidence>
<feature type="region of interest" description="Disordered" evidence="13">
    <location>
        <begin position="64"/>
        <end position="189"/>
    </location>
</feature>
<comment type="catalytic activity">
    <reaction evidence="12">
        <text>DNA(n) + a 2'-deoxyribonucleoside 5'-triphosphate = DNA(n+1) + diphosphate</text>
        <dbReference type="Rhea" id="RHEA:22508"/>
        <dbReference type="Rhea" id="RHEA-COMP:17339"/>
        <dbReference type="Rhea" id="RHEA-COMP:17340"/>
        <dbReference type="ChEBI" id="CHEBI:33019"/>
        <dbReference type="ChEBI" id="CHEBI:61560"/>
        <dbReference type="ChEBI" id="CHEBI:173112"/>
        <dbReference type="EC" id="2.7.7.7"/>
    </reaction>
</comment>
<dbReference type="GO" id="GO:0003682">
    <property type="term" value="F:chromatin binding"/>
    <property type="evidence" value="ECO:0007669"/>
    <property type="project" value="TreeGrafter"/>
</dbReference>
<evidence type="ECO:0000256" key="3">
    <source>
        <dbReference type="ARBA" id="ARBA00022679"/>
    </source>
</evidence>
<keyword evidence="19" id="KW-1185">Reference proteome</keyword>
<accession>A0AAD2K2J7</accession>
<evidence type="ECO:0000313" key="19">
    <source>
        <dbReference type="Proteomes" id="UP001295794"/>
    </source>
</evidence>
<reference evidence="18" key="1">
    <citation type="submission" date="2023-11" db="EMBL/GenBank/DDBJ databases">
        <authorList>
            <person name="De Vega J J."/>
            <person name="De Vega J J."/>
        </authorList>
    </citation>
    <scope>NUCLEOTIDE SEQUENCE</scope>
</reference>
<dbReference type="Gene3D" id="1.10.287.690">
    <property type="entry name" value="Helix hairpin bin"/>
    <property type="match status" value="1"/>
</dbReference>
<dbReference type="Gene3D" id="3.90.1600.10">
    <property type="entry name" value="Palm domain of DNA polymerase"/>
    <property type="match status" value="1"/>
</dbReference>
<feature type="compositionally biased region" description="Acidic residues" evidence="13">
    <location>
        <begin position="72"/>
        <end position="89"/>
    </location>
</feature>
<evidence type="ECO:0000256" key="10">
    <source>
        <dbReference type="ARBA" id="ARBA00023125"/>
    </source>
</evidence>
<keyword evidence="3 12" id="KW-0808">Transferase</keyword>
<dbReference type="NCBIfam" id="TIGR00592">
    <property type="entry name" value="pol2"/>
    <property type="match status" value="1"/>
</dbReference>
<evidence type="ECO:0000259" key="17">
    <source>
        <dbReference type="Pfam" id="PF12254"/>
    </source>
</evidence>
<dbReference type="InterPro" id="IPR036397">
    <property type="entry name" value="RNaseH_sf"/>
</dbReference>
<comment type="subcellular location">
    <subcellularLocation>
        <location evidence="1">Nucleus</location>
    </subcellularLocation>
</comment>
<dbReference type="GO" id="GO:0008270">
    <property type="term" value="F:zinc ion binding"/>
    <property type="evidence" value="ECO:0007669"/>
    <property type="project" value="UniProtKB-KW"/>
</dbReference>
<dbReference type="InterPro" id="IPR006172">
    <property type="entry name" value="DNA-dir_DNA_pol_B"/>
</dbReference>
<dbReference type="GO" id="GO:0006273">
    <property type="term" value="P:lagging strand elongation"/>
    <property type="evidence" value="ECO:0007669"/>
    <property type="project" value="TreeGrafter"/>
</dbReference>
<dbReference type="SUPFAM" id="SSF53098">
    <property type="entry name" value="Ribonuclease H-like"/>
    <property type="match status" value="1"/>
</dbReference>
<dbReference type="Gene3D" id="6.10.10.100">
    <property type="match status" value="1"/>
</dbReference>
<protein>
    <recommendedName>
        <fullName evidence="12">DNA polymerase</fullName>
        <ecNumber evidence="12">2.7.7.7</ecNumber>
    </recommendedName>
</protein>
<dbReference type="InterPro" id="IPR042087">
    <property type="entry name" value="DNA_pol_B_thumb"/>
</dbReference>
<dbReference type="Gene3D" id="2.40.50.730">
    <property type="match status" value="1"/>
</dbReference>
<keyword evidence="11" id="KW-0539">Nucleus</keyword>
<dbReference type="Pfam" id="PF08996">
    <property type="entry name" value="zf-DNA_Pol"/>
    <property type="match status" value="1"/>
</dbReference>
<dbReference type="FunFam" id="1.10.287.690:FF:000003">
    <property type="entry name" value="DNA polymerase"/>
    <property type="match status" value="1"/>
</dbReference>
<dbReference type="Gene3D" id="1.10.132.60">
    <property type="entry name" value="DNA polymerase family B, C-terminal domain"/>
    <property type="match status" value="1"/>
</dbReference>
<dbReference type="PANTHER" id="PTHR45861:SF1">
    <property type="entry name" value="DNA POLYMERASE ALPHA CATALYTIC SUBUNIT"/>
    <property type="match status" value="1"/>
</dbReference>
<dbReference type="GO" id="GO:0003887">
    <property type="term" value="F:DNA-directed DNA polymerase activity"/>
    <property type="evidence" value="ECO:0007669"/>
    <property type="project" value="UniProtKB-KW"/>
</dbReference>
<dbReference type="Pfam" id="PF12254">
    <property type="entry name" value="DNA_pol_alpha_N"/>
    <property type="match status" value="1"/>
</dbReference>
<dbReference type="InterPro" id="IPR024647">
    <property type="entry name" value="DNA_pol_a_cat_su_N"/>
</dbReference>
<evidence type="ECO:0000256" key="5">
    <source>
        <dbReference type="ARBA" id="ARBA00022705"/>
    </source>
</evidence>
<keyword evidence="7" id="KW-0863">Zinc-finger</keyword>
<sequence>MADRSRREKVSKLDKLAEYKLARQGGGRVRRTEDVDLYDEVSEEQYRSIVRGRLQKDDFVVDDGVDGYADNGIEDWDVQEEHDYDSEEESASKKKSKAKNASNKSKPKLPPPKPTMAAYRPAISKEDESDFLASLMGEMDSMPVELPLPPPRSRKRKPSPAYRPTYSYADMSSDGLVPEPSSDDLGFSPQKRVRIDNDDIIPGVDRLAVDSGSEGFDDIDMTSFNDFDDLDDDFAMEVDEKKPRLHIPKVVAKTSAVKKEEEVTAAWLATYQSLSANPPDEIGISSSSSGPSNVDALEPDGSLRFFWLDYLENDGRLYFVGKLKDKTTQNWVSCCVTVENLQRNIFVLPRTKPDEFGDVPGLQDVYNDFDMLRKKMQVSSWKGKFVKRNYAFGEVDVPREETQWLKVVYGFNEPQLPITDADPSPNIARIFGTNTSAFELLVMKRKIMGPCWLEIKNPVIEHKNFSWCKLEVTVTDPKDFNPFAKTDQNAPRETPPLNVTSLSVRTVVNHQENKREVVCVTARTWHNLLIDDPKPPEELPCTVQTFVRPLEKFPFSFEAAAKANGKGAITTVKNERMLLSSLLNSLYRSDPDVIIGHDFLGVSLDVLLHRMKELKVDHWSRLGRFRRSRWPNIGKQGSNIKFLSGRLLCDLASDGAKSMITSTTWSLTEMCKTHLNSVRQDIDPDDTANYFDGDVSSPERLLTFVRHCELDAHYHMAIADKVQILPLTKQLTSLAGNSWQTLNGGRAERNEYILLHEFHKLKYICPDKIYGKKIRVEDAEDAEGGGGKSKKKRDKYKGGLVFEPKRGLWDKYILVMDFNSLYPSIIQEYNIDFTTVDVEEQLNDEGEEKIPDPPSPQVGQGVLPRLIATLVRQRRTVKSLMKDRSTPPAKMLQYDIRQQALKLTANSMYGCLGFEYSRFYARPLAALTTFKGREILTHTRELAESMDLDVVYGDTDSVFVNTNVLELPQAIKISADFKKAVNEQYRLLEIDLDGVFQRLLLLQKKKYAALKVEEGSRTSVEVKGLDMKRREYCTLSKNVSQYVLDQILSGDPQDDVIQNIHDFLTNIGQNVRDGKVKLEEFVIFKRLGKNPEDYPDIKSQPHVQVALRMKLRGGNAKHGDVIPYVFCLSPGEQTAKTGQADRAKHPDEYRKEGSELKLDVEYYLAHQVLPPIERLCDPIDGTDRSRLAECLGLDPTRYRTSSSSASDEPAFAGYDSLMPDSERFKDAVPLVVRCRKCQVEVAFGPIHDRDKCILQTEGLTCPECKQSISHGSLQMQLETQIRKHINKYYEAVTRCDECGRETRRMGVSGRHCLQNGCSGNVNLLYDDNMLYNQLRYFSSLFDMEKAKRSAVGSTHSDLVAAVISNNAGFLRAMMACVERYLDQSGRRWVELSAIFSWMNVDEK</sequence>
<dbReference type="GO" id="GO:0006281">
    <property type="term" value="P:DNA repair"/>
    <property type="evidence" value="ECO:0007669"/>
    <property type="project" value="UniProtKB-ARBA"/>
</dbReference>